<dbReference type="InterPro" id="IPR001781">
    <property type="entry name" value="Znf_LIM"/>
</dbReference>
<name>A0ABD2M7A2_9BILA</name>
<comment type="caution">
    <text evidence="7">The sequence shown here is derived from an EMBL/GenBank/DDBJ whole genome shotgun (WGS) entry which is preliminary data.</text>
</comment>
<dbReference type="PROSITE" id="PS50023">
    <property type="entry name" value="LIM_DOMAIN_2"/>
    <property type="match status" value="1"/>
</dbReference>
<dbReference type="SMART" id="SM00132">
    <property type="entry name" value="LIM"/>
    <property type="match status" value="1"/>
</dbReference>
<organism evidence="7 8">
    <name type="scientific">Heterodera trifolii</name>
    <dbReference type="NCBI Taxonomy" id="157864"/>
    <lineage>
        <taxon>Eukaryota</taxon>
        <taxon>Metazoa</taxon>
        <taxon>Ecdysozoa</taxon>
        <taxon>Nematoda</taxon>
        <taxon>Chromadorea</taxon>
        <taxon>Rhabditida</taxon>
        <taxon>Tylenchina</taxon>
        <taxon>Tylenchomorpha</taxon>
        <taxon>Tylenchoidea</taxon>
        <taxon>Heteroderidae</taxon>
        <taxon>Heteroderinae</taxon>
        <taxon>Heterodera</taxon>
    </lineage>
</organism>
<keyword evidence="8" id="KW-1185">Reference proteome</keyword>
<keyword evidence="3 4" id="KW-0440">LIM domain</keyword>
<dbReference type="GO" id="GO:0046872">
    <property type="term" value="F:metal ion binding"/>
    <property type="evidence" value="ECO:0007669"/>
    <property type="project" value="UniProtKB-KW"/>
</dbReference>
<dbReference type="Gene3D" id="2.10.110.10">
    <property type="entry name" value="Cysteine Rich Protein"/>
    <property type="match status" value="1"/>
</dbReference>
<keyword evidence="2 4" id="KW-0862">Zinc</keyword>
<dbReference type="Proteomes" id="UP001620626">
    <property type="component" value="Unassembled WGS sequence"/>
</dbReference>
<dbReference type="CDD" id="cd09443">
    <property type="entry name" value="LIM_Ltd-1"/>
    <property type="match status" value="1"/>
</dbReference>
<sequence>MKEPCFRCKRPTYFNDKVGPLKDGVLFHKGCFKCWICGSRLSLKSYHNNRNDNQDLEVYCAGHVLTPGPHDAIPFRSNLLWSPKTKGEYPHNLMRTLYKIRNGPTPSGQLRLANSVSPTPSGPTLSWGQLRLSQLRLANSVWPTPSGQLHGVGQTELARQSWLRRSWPQDGVGQTELARRSWPDGVGETELAQTELAPRRSWPDGVGETELARRS</sequence>
<feature type="region of interest" description="Disordered" evidence="5">
    <location>
        <begin position="181"/>
        <end position="215"/>
    </location>
</feature>
<evidence type="ECO:0000256" key="1">
    <source>
        <dbReference type="ARBA" id="ARBA00022723"/>
    </source>
</evidence>
<evidence type="ECO:0000259" key="6">
    <source>
        <dbReference type="PROSITE" id="PS50023"/>
    </source>
</evidence>
<feature type="domain" description="LIM zinc-binding" evidence="6">
    <location>
        <begin position="3"/>
        <end position="70"/>
    </location>
</feature>
<protein>
    <recommendedName>
        <fullName evidence="6">LIM zinc-binding domain-containing protein</fullName>
    </recommendedName>
</protein>
<evidence type="ECO:0000256" key="4">
    <source>
        <dbReference type="PROSITE-ProRule" id="PRU00125"/>
    </source>
</evidence>
<evidence type="ECO:0000256" key="3">
    <source>
        <dbReference type="ARBA" id="ARBA00023038"/>
    </source>
</evidence>
<dbReference type="AlphaFoldDB" id="A0ABD2M7A2"/>
<evidence type="ECO:0000313" key="7">
    <source>
        <dbReference type="EMBL" id="KAL3123410.1"/>
    </source>
</evidence>
<reference evidence="7 8" key="1">
    <citation type="submission" date="2024-10" db="EMBL/GenBank/DDBJ databases">
        <authorList>
            <person name="Kim D."/>
        </authorList>
    </citation>
    <scope>NUCLEOTIDE SEQUENCE [LARGE SCALE GENOMIC DNA]</scope>
    <source>
        <strain evidence="7">BH-2024</strain>
    </source>
</reference>
<evidence type="ECO:0000313" key="8">
    <source>
        <dbReference type="Proteomes" id="UP001620626"/>
    </source>
</evidence>
<accession>A0ABD2M7A2</accession>
<evidence type="ECO:0000256" key="5">
    <source>
        <dbReference type="SAM" id="MobiDB-lite"/>
    </source>
</evidence>
<gene>
    <name evidence="7" type="ORF">niasHT_004582</name>
</gene>
<keyword evidence="1 4" id="KW-0479">Metal-binding</keyword>
<proteinExistence type="predicted"/>
<dbReference type="PROSITE" id="PS00478">
    <property type="entry name" value="LIM_DOMAIN_1"/>
    <property type="match status" value="1"/>
</dbReference>
<evidence type="ECO:0000256" key="2">
    <source>
        <dbReference type="ARBA" id="ARBA00022833"/>
    </source>
</evidence>
<dbReference type="EMBL" id="JBICBT010000101">
    <property type="protein sequence ID" value="KAL3123410.1"/>
    <property type="molecule type" value="Genomic_DNA"/>
</dbReference>